<dbReference type="InterPro" id="IPR012318">
    <property type="entry name" value="HTH_CRP"/>
</dbReference>
<evidence type="ECO:0000256" key="2">
    <source>
        <dbReference type="ARBA" id="ARBA00023125"/>
    </source>
</evidence>
<dbReference type="Gene3D" id="2.60.120.10">
    <property type="entry name" value="Jelly Rolls"/>
    <property type="match status" value="1"/>
</dbReference>
<dbReference type="SUPFAM" id="SSF51206">
    <property type="entry name" value="cAMP-binding domain-like"/>
    <property type="match status" value="1"/>
</dbReference>
<dbReference type="CDD" id="cd00092">
    <property type="entry name" value="HTH_CRP"/>
    <property type="match status" value="1"/>
</dbReference>
<dbReference type="PROSITE" id="PS51063">
    <property type="entry name" value="HTH_CRP_2"/>
    <property type="match status" value="1"/>
</dbReference>
<feature type="domain" description="HTH crp-type" evidence="5">
    <location>
        <begin position="176"/>
        <end position="249"/>
    </location>
</feature>
<dbReference type="Pfam" id="PF13545">
    <property type="entry name" value="HTH_Crp_2"/>
    <property type="match status" value="1"/>
</dbReference>
<dbReference type="InterPro" id="IPR000595">
    <property type="entry name" value="cNMP-bd_dom"/>
</dbReference>
<evidence type="ECO:0000256" key="3">
    <source>
        <dbReference type="ARBA" id="ARBA00023163"/>
    </source>
</evidence>
<dbReference type="Proteomes" id="UP001156666">
    <property type="component" value="Unassembled WGS sequence"/>
</dbReference>
<evidence type="ECO:0000256" key="1">
    <source>
        <dbReference type="ARBA" id="ARBA00023015"/>
    </source>
</evidence>
<dbReference type="Pfam" id="PF00027">
    <property type="entry name" value="cNMP_binding"/>
    <property type="match status" value="1"/>
</dbReference>
<dbReference type="SMART" id="SM00419">
    <property type="entry name" value="HTH_CRP"/>
    <property type="match status" value="1"/>
</dbReference>
<dbReference type="EMBL" id="BSOH01000037">
    <property type="protein sequence ID" value="GLR20101.1"/>
    <property type="molecule type" value="Genomic_DNA"/>
</dbReference>
<sequence>MSVYYTDAVLKIIKSKISVRNKKCSDVEIQIKADFLRNFPLFEDLPNQDLVKLASIIDKKESPKYHFIYQAGDLTDTIYFLEKGTLKIGTHSKEGKEVIKSILHPKAMFGELSLLGEEKRADFAKTMDSATVYYIMKVADFKEVVRSNSQLSMKLISMLGRKLKNTEMRLESMILKDARARIIDFLKDNARNQGRKVGFEMLLKHSLTQQDIANFTGTSRQTVTSVLNDLKKSNLIYFKRKSILIRDMAALV</sequence>
<gene>
    <name evidence="6" type="ORF">GCM10007940_47170</name>
</gene>
<dbReference type="InterPro" id="IPR036390">
    <property type="entry name" value="WH_DNA-bd_sf"/>
</dbReference>
<evidence type="ECO:0000259" key="5">
    <source>
        <dbReference type="PROSITE" id="PS51063"/>
    </source>
</evidence>
<feature type="domain" description="Cyclic nucleotide-binding" evidence="4">
    <location>
        <begin position="41"/>
        <end position="162"/>
    </location>
</feature>
<evidence type="ECO:0000313" key="7">
    <source>
        <dbReference type="Proteomes" id="UP001156666"/>
    </source>
</evidence>
<dbReference type="PANTHER" id="PTHR24567">
    <property type="entry name" value="CRP FAMILY TRANSCRIPTIONAL REGULATORY PROTEIN"/>
    <property type="match status" value="1"/>
</dbReference>
<proteinExistence type="predicted"/>
<dbReference type="InterPro" id="IPR018490">
    <property type="entry name" value="cNMP-bd_dom_sf"/>
</dbReference>
<protein>
    <submittedName>
        <fullName evidence="6">Crp/Fnr family transcriptional regulator</fullName>
    </submittedName>
</protein>
<organism evidence="6 7">
    <name type="scientific">Portibacter lacus</name>
    <dbReference type="NCBI Taxonomy" id="1099794"/>
    <lineage>
        <taxon>Bacteria</taxon>
        <taxon>Pseudomonadati</taxon>
        <taxon>Bacteroidota</taxon>
        <taxon>Saprospiria</taxon>
        <taxon>Saprospirales</taxon>
        <taxon>Haliscomenobacteraceae</taxon>
        <taxon>Portibacter</taxon>
    </lineage>
</organism>
<dbReference type="CDD" id="cd00038">
    <property type="entry name" value="CAP_ED"/>
    <property type="match status" value="1"/>
</dbReference>
<dbReference type="GO" id="GO:0003677">
    <property type="term" value="F:DNA binding"/>
    <property type="evidence" value="ECO:0007669"/>
    <property type="project" value="UniProtKB-KW"/>
</dbReference>
<dbReference type="GO" id="GO:0003700">
    <property type="term" value="F:DNA-binding transcription factor activity"/>
    <property type="evidence" value="ECO:0007669"/>
    <property type="project" value="TreeGrafter"/>
</dbReference>
<dbReference type="PANTHER" id="PTHR24567:SF26">
    <property type="entry name" value="REGULATORY PROTEIN YEIL"/>
    <property type="match status" value="1"/>
</dbReference>
<dbReference type="GO" id="GO:0005829">
    <property type="term" value="C:cytosol"/>
    <property type="evidence" value="ECO:0007669"/>
    <property type="project" value="TreeGrafter"/>
</dbReference>
<dbReference type="AlphaFoldDB" id="A0AA37SSC8"/>
<name>A0AA37SSC8_9BACT</name>
<dbReference type="InterPro" id="IPR050397">
    <property type="entry name" value="Env_Response_Regulators"/>
</dbReference>
<dbReference type="InterPro" id="IPR014710">
    <property type="entry name" value="RmlC-like_jellyroll"/>
</dbReference>
<comment type="caution">
    <text evidence="6">The sequence shown here is derived from an EMBL/GenBank/DDBJ whole genome shotgun (WGS) entry which is preliminary data.</text>
</comment>
<accession>A0AA37SSC8</accession>
<dbReference type="SMART" id="SM00100">
    <property type="entry name" value="cNMP"/>
    <property type="match status" value="1"/>
</dbReference>
<keyword evidence="1" id="KW-0805">Transcription regulation</keyword>
<evidence type="ECO:0000259" key="4">
    <source>
        <dbReference type="PROSITE" id="PS50042"/>
    </source>
</evidence>
<keyword evidence="7" id="KW-1185">Reference proteome</keyword>
<evidence type="ECO:0000313" key="6">
    <source>
        <dbReference type="EMBL" id="GLR20101.1"/>
    </source>
</evidence>
<keyword evidence="2" id="KW-0238">DNA-binding</keyword>
<keyword evidence="3" id="KW-0804">Transcription</keyword>
<dbReference type="PROSITE" id="PS50042">
    <property type="entry name" value="CNMP_BINDING_3"/>
    <property type="match status" value="1"/>
</dbReference>
<dbReference type="Gene3D" id="1.10.10.10">
    <property type="entry name" value="Winged helix-like DNA-binding domain superfamily/Winged helix DNA-binding domain"/>
    <property type="match status" value="1"/>
</dbReference>
<dbReference type="InterPro" id="IPR036388">
    <property type="entry name" value="WH-like_DNA-bd_sf"/>
</dbReference>
<reference evidence="6" key="2">
    <citation type="submission" date="2023-01" db="EMBL/GenBank/DDBJ databases">
        <title>Draft genome sequence of Portibacter lacus strain NBRC 108769.</title>
        <authorList>
            <person name="Sun Q."/>
            <person name="Mori K."/>
        </authorList>
    </citation>
    <scope>NUCLEOTIDE SEQUENCE</scope>
    <source>
        <strain evidence="6">NBRC 108769</strain>
    </source>
</reference>
<dbReference type="SUPFAM" id="SSF46785">
    <property type="entry name" value="Winged helix' DNA-binding domain"/>
    <property type="match status" value="1"/>
</dbReference>
<reference evidence="6" key="1">
    <citation type="journal article" date="2014" name="Int. J. Syst. Evol. Microbiol.">
        <title>Complete genome sequence of Corynebacterium casei LMG S-19264T (=DSM 44701T), isolated from a smear-ripened cheese.</title>
        <authorList>
            <consortium name="US DOE Joint Genome Institute (JGI-PGF)"/>
            <person name="Walter F."/>
            <person name="Albersmeier A."/>
            <person name="Kalinowski J."/>
            <person name="Ruckert C."/>
        </authorList>
    </citation>
    <scope>NUCLEOTIDE SEQUENCE</scope>
    <source>
        <strain evidence="6">NBRC 108769</strain>
    </source>
</reference>